<dbReference type="PANTHER" id="PTHR42904">
    <property type="entry name" value="NUDIX HYDROLASE, NUDC SUBFAMILY"/>
    <property type="match status" value="1"/>
</dbReference>
<comment type="caution">
    <text evidence="11">The sequence shown here is derived from an EMBL/GenBank/DDBJ whole genome shotgun (WGS) entry which is preliminary data.</text>
</comment>
<dbReference type="Pfam" id="PF00293">
    <property type="entry name" value="NUDIX"/>
    <property type="match status" value="1"/>
</dbReference>
<evidence type="ECO:0000256" key="5">
    <source>
        <dbReference type="ARBA" id="ARBA00022723"/>
    </source>
</evidence>
<gene>
    <name evidence="11" type="ORF">CHU95_12035</name>
</gene>
<dbReference type="GO" id="GO:0005829">
    <property type="term" value="C:cytosol"/>
    <property type="evidence" value="ECO:0007669"/>
    <property type="project" value="TreeGrafter"/>
</dbReference>
<evidence type="ECO:0000313" key="12">
    <source>
        <dbReference type="Proteomes" id="UP000216998"/>
    </source>
</evidence>
<keyword evidence="8" id="KW-0520">NAD</keyword>
<accession>A0A255YYD8</accession>
<evidence type="ECO:0000256" key="2">
    <source>
        <dbReference type="ARBA" id="ARBA00001947"/>
    </source>
</evidence>
<dbReference type="PROSITE" id="PS51462">
    <property type="entry name" value="NUDIX"/>
    <property type="match status" value="1"/>
</dbReference>
<dbReference type="EMBL" id="NOXU01000029">
    <property type="protein sequence ID" value="OYQ34181.1"/>
    <property type="molecule type" value="Genomic_DNA"/>
</dbReference>
<organism evidence="11 12">
    <name type="scientific">Niveispirillum lacus</name>
    <dbReference type="NCBI Taxonomy" id="1981099"/>
    <lineage>
        <taxon>Bacteria</taxon>
        <taxon>Pseudomonadati</taxon>
        <taxon>Pseudomonadota</taxon>
        <taxon>Alphaproteobacteria</taxon>
        <taxon>Rhodospirillales</taxon>
        <taxon>Azospirillaceae</taxon>
        <taxon>Niveispirillum</taxon>
    </lineage>
</organism>
<evidence type="ECO:0000256" key="8">
    <source>
        <dbReference type="ARBA" id="ARBA00023027"/>
    </source>
</evidence>
<dbReference type="AlphaFoldDB" id="A0A255YYD8"/>
<dbReference type="GO" id="GO:0035529">
    <property type="term" value="F:NADH pyrophosphatase activity"/>
    <property type="evidence" value="ECO:0007669"/>
    <property type="project" value="TreeGrafter"/>
</dbReference>
<dbReference type="OrthoDB" id="9791656at2"/>
<dbReference type="GO" id="GO:0019677">
    <property type="term" value="P:NAD+ catabolic process"/>
    <property type="evidence" value="ECO:0007669"/>
    <property type="project" value="TreeGrafter"/>
</dbReference>
<keyword evidence="5" id="KW-0479">Metal-binding</keyword>
<evidence type="ECO:0000256" key="3">
    <source>
        <dbReference type="ARBA" id="ARBA00009595"/>
    </source>
</evidence>
<keyword evidence="6" id="KW-0378">Hydrolase</keyword>
<reference evidence="11 12" key="1">
    <citation type="submission" date="2017-07" db="EMBL/GenBank/DDBJ databases">
        <title>Niveispirillum cyanobacteriorum sp. nov., isolated from cyanobacterial aggregates in a eutrophic lake.</title>
        <authorList>
            <person name="Cai H."/>
        </authorList>
    </citation>
    <scope>NUCLEOTIDE SEQUENCE [LARGE SCALE GENOMIC DNA]</scope>
    <source>
        <strain evidence="12">TH1-14</strain>
    </source>
</reference>
<feature type="domain" description="Nudix hydrolase" evidence="10">
    <location>
        <begin position="171"/>
        <end position="294"/>
    </location>
</feature>
<evidence type="ECO:0000259" key="10">
    <source>
        <dbReference type="PROSITE" id="PS51462"/>
    </source>
</evidence>
<dbReference type="CDD" id="cd03429">
    <property type="entry name" value="NUDIX_NADH_pyrophosphatase_Nudt13"/>
    <property type="match status" value="1"/>
</dbReference>
<dbReference type="RefSeq" id="WP_094456590.1">
    <property type="nucleotide sequence ID" value="NZ_NOXU01000029.1"/>
</dbReference>
<dbReference type="GO" id="GO:0046872">
    <property type="term" value="F:metal ion binding"/>
    <property type="evidence" value="ECO:0007669"/>
    <property type="project" value="UniProtKB-KW"/>
</dbReference>
<protein>
    <recommendedName>
        <fullName evidence="4">NAD(+) diphosphatase</fullName>
        <ecNumber evidence="4">3.6.1.22</ecNumber>
    </recommendedName>
</protein>
<dbReference type="PANTHER" id="PTHR42904:SF6">
    <property type="entry name" value="NAD-CAPPED RNA HYDROLASE NUDT12"/>
    <property type="match status" value="1"/>
</dbReference>
<dbReference type="InterPro" id="IPR050241">
    <property type="entry name" value="NAD-cap_RNA_hydrolase_NudC"/>
</dbReference>
<evidence type="ECO:0000256" key="9">
    <source>
        <dbReference type="ARBA" id="ARBA00023679"/>
    </source>
</evidence>
<sequence>MMRLNFYAGSGLDRAAHRRKDADWLAARLRHPQATRIIPWWRGRHLVTGTEDAPRPAYLPVTADWWGWHLSMPPVYLGDEDEFSYFAVDLSSLEDVDSHPELAQLGRFVELRSLGTRIGQQAGGLYAYVRALMLWHGKHKFCGSCGAPTVAAEGGHSRRCTNPDCAAQHFPRHDPAVIMLVHDGGDRCLLGRQSRFPPGMYSTLAGFVEPGESLEETVARECFEEAGVRVTDVKYHSSQPWPFPSSLMLGFHARATTLDVKADEDELEDVRWFSRDFVLQNQNGENFRLPPFDSISRQLIDAWLRG</sequence>
<dbReference type="Pfam" id="PF09297">
    <property type="entry name" value="Zn_ribbon_NUD"/>
    <property type="match status" value="1"/>
</dbReference>
<keyword evidence="7" id="KW-0460">Magnesium</keyword>
<dbReference type="GO" id="GO:0006742">
    <property type="term" value="P:NADP+ catabolic process"/>
    <property type="evidence" value="ECO:0007669"/>
    <property type="project" value="TreeGrafter"/>
</dbReference>
<comment type="catalytic activity">
    <reaction evidence="9">
        <text>a 5'-end NAD(+)-phospho-ribonucleoside in mRNA + H2O = a 5'-end phospho-adenosine-phospho-ribonucleoside in mRNA + beta-nicotinamide D-ribonucleotide + 2 H(+)</text>
        <dbReference type="Rhea" id="RHEA:60876"/>
        <dbReference type="Rhea" id="RHEA-COMP:15698"/>
        <dbReference type="Rhea" id="RHEA-COMP:15719"/>
        <dbReference type="ChEBI" id="CHEBI:14649"/>
        <dbReference type="ChEBI" id="CHEBI:15377"/>
        <dbReference type="ChEBI" id="CHEBI:15378"/>
        <dbReference type="ChEBI" id="CHEBI:144029"/>
        <dbReference type="ChEBI" id="CHEBI:144051"/>
    </reaction>
    <physiologicalReaction direction="left-to-right" evidence="9">
        <dbReference type="Rhea" id="RHEA:60877"/>
    </physiologicalReaction>
</comment>
<dbReference type="InterPro" id="IPR015797">
    <property type="entry name" value="NUDIX_hydrolase-like_dom_sf"/>
</dbReference>
<dbReference type="InterPro" id="IPR015376">
    <property type="entry name" value="Znr_NADH_PPase"/>
</dbReference>
<dbReference type="Gene3D" id="3.90.79.20">
    <property type="match status" value="1"/>
</dbReference>
<keyword evidence="12" id="KW-1185">Reference proteome</keyword>
<dbReference type="Pfam" id="PF09296">
    <property type="entry name" value="NUDIX-like"/>
    <property type="match status" value="1"/>
</dbReference>
<dbReference type="InterPro" id="IPR015375">
    <property type="entry name" value="NADH_PPase-like_N"/>
</dbReference>
<comment type="cofactor">
    <cofactor evidence="1">
        <name>Mg(2+)</name>
        <dbReference type="ChEBI" id="CHEBI:18420"/>
    </cofactor>
</comment>
<evidence type="ECO:0000313" key="11">
    <source>
        <dbReference type="EMBL" id="OYQ34181.1"/>
    </source>
</evidence>
<dbReference type="EC" id="3.6.1.22" evidence="4"/>
<dbReference type="InterPro" id="IPR000086">
    <property type="entry name" value="NUDIX_hydrolase_dom"/>
</dbReference>
<dbReference type="Gene3D" id="3.90.79.10">
    <property type="entry name" value="Nucleoside Triphosphate Pyrophosphohydrolase"/>
    <property type="match status" value="1"/>
</dbReference>
<dbReference type="InterPro" id="IPR049734">
    <property type="entry name" value="NudC-like_C"/>
</dbReference>
<comment type="similarity">
    <text evidence="3">Belongs to the Nudix hydrolase family. NudC subfamily.</text>
</comment>
<dbReference type="Proteomes" id="UP000216998">
    <property type="component" value="Unassembled WGS sequence"/>
</dbReference>
<evidence type="ECO:0000256" key="1">
    <source>
        <dbReference type="ARBA" id="ARBA00001946"/>
    </source>
</evidence>
<proteinExistence type="inferred from homology"/>
<evidence type="ECO:0000256" key="6">
    <source>
        <dbReference type="ARBA" id="ARBA00022801"/>
    </source>
</evidence>
<evidence type="ECO:0000256" key="7">
    <source>
        <dbReference type="ARBA" id="ARBA00022842"/>
    </source>
</evidence>
<dbReference type="SUPFAM" id="SSF55811">
    <property type="entry name" value="Nudix"/>
    <property type="match status" value="1"/>
</dbReference>
<evidence type="ECO:0000256" key="4">
    <source>
        <dbReference type="ARBA" id="ARBA00012381"/>
    </source>
</evidence>
<comment type="cofactor">
    <cofactor evidence="2">
        <name>Zn(2+)</name>
        <dbReference type="ChEBI" id="CHEBI:29105"/>
    </cofactor>
</comment>
<name>A0A255YYD8_9PROT</name>
<dbReference type="NCBIfam" id="NF001299">
    <property type="entry name" value="PRK00241.1"/>
    <property type="match status" value="1"/>
</dbReference>